<sequence length="133" mass="14647">MVPETPSLMERYSNNPMGLGPPAEPQWPQGGLGWHIWDINLGDVIDIYIHNKAGGEHPIHLHGHWFTVMQAGLPNSGAFNENEDVLDATVIRDTITVNGNSSLVLRYVANNPDWHVAAGLGVIFREGFPTRSN</sequence>
<reference evidence="4 5" key="1">
    <citation type="submission" date="2023-05" db="EMBL/GenBank/DDBJ databases">
        <title>A 100% complete, gapless, phased diploid assembly of the Scenedesmus obliquus UTEX 3031 genome.</title>
        <authorList>
            <person name="Biondi T.C."/>
            <person name="Hanschen E.R."/>
            <person name="Kwon T."/>
            <person name="Eng W."/>
            <person name="Kruse C.P.S."/>
            <person name="Koehler S.I."/>
            <person name="Kunde Y."/>
            <person name="Gleasner C.D."/>
            <person name="You Mak K.T."/>
            <person name="Polle J."/>
            <person name="Hovde B.T."/>
            <person name="Starkenburg S.R."/>
        </authorList>
    </citation>
    <scope>NUCLEOTIDE SEQUENCE [LARGE SCALE GENOMIC DNA]</scope>
    <source>
        <strain evidence="4 5">DOE0152z</strain>
    </source>
</reference>
<name>A0ABY8UE71_TETOB</name>
<keyword evidence="5" id="KW-1185">Reference proteome</keyword>
<feature type="domain" description="Plastocyanin-like" evidence="3">
    <location>
        <begin position="33"/>
        <end position="112"/>
    </location>
</feature>
<dbReference type="SUPFAM" id="SSF49503">
    <property type="entry name" value="Cupredoxins"/>
    <property type="match status" value="1"/>
</dbReference>
<evidence type="ECO:0000256" key="2">
    <source>
        <dbReference type="SAM" id="MobiDB-lite"/>
    </source>
</evidence>
<dbReference type="InterPro" id="IPR008972">
    <property type="entry name" value="Cupredoxin"/>
</dbReference>
<evidence type="ECO:0000256" key="1">
    <source>
        <dbReference type="ARBA" id="ARBA00010609"/>
    </source>
</evidence>
<protein>
    <recommendedName>
        <fullName evidence="3">Plastocyanin-like domain-containing protein</fullName>
    </recommendedName>
</protein>
<dbReference type="EMBL" id="CP126217">
    <property type="protein sequence ID" value="WIA19475.1"/>
    <property type="molecule type" value="Genomic_DNA"/>
</dbReference>
<dbReference type="Pfam" id="PF07731">
    <property type="entry name" value="Cu-oxidase_2"/>
    <property type="match status" value="1"/>
</dbReference>
<dbReference type="Proteomes" id="UP001244341">
    <property type="component" value="Chromosome 10b"/>
</dbReference>
<feature type="region of interest" description="Disordered" evidence="2">
    <location>
        <begin position="1"/>
        <end position="22"/>
    </location>
</feature>
<dbReference type="InterPro" id="IPR011706">
    <property type="entry name" value="Cu-oxidase_C"/>
</dbReference>
<organism evidence="4 5">
    <name type="scientific">Tetradesmus obliquus</name>
    <name type="common">Green alga</name>
    <name type="synonym">Acutodesmus obliquus</name>
    <dbReference type="NCBI Taxonomy" id="3088"/>
    <lineage>
        <taxon>Eukaryota</taxon>
        <taxon>Viridiplantae</taxon>
        <taxon>Chlorophyta</taxon>
        <taxon>core chlorophytes</taxon>
        <taxon>Chlorophyceae</taxon>
        <taxon>CS clade</taxon>
        <taxon>Sphaeropleales</taxon>
        <taxon>Scenedesmaceae</taxon>
        <taxon>Tetradesmus</taxon>
    </lineage>
</organism>
<gene>
    <name evidence="4" type="ORF">OEZ85_004087</name>
</gene>
<evidence type="ECO:0000313" key="5">
    <source>
        <dbReference type="Proteomes" id="UP001244341"/>
    </source>
</evidence>
<dbReference type="Gene3D" id="2.60.40.420">
    <property type="entry name" value="Cupredoxins - blue copper proteins"/>
    <property type="match status" value="1"/>
</dbReference>
<evidence type="ECO:0000259" key="3">
    <source>
        <dbReference type="Pfam" id="PF07731"/>
    </source>
</evidence>
<accession>A0ABY8UE71</accession>
<evidence type="ECO:0000313" key="4">
    <source>
        <dbReference type="EMBL" id="WIA19475.1"/>
    </source>
</evidence>
<proteinExistence type="inferred from homology"/>
<comment type="similarity">
    <text evidence="1">Belongs to the multicopper oxidase family.</text>
</comment>